<reference evidence="5 6" key="1">
    <citation type="submission" date="2019-04" db="EMBL/GenBank/DDBJ databases">
        <title>Three New Species of Nocardioides, Nocardioides euryhalodurans sp. nov., Nocardioides seonyuensis sp. nov. and Nocardioides eburneoflavus sp. nov. Isolated from Soil.</title>
        <authorList>
            <person name="Roh S.G."/>
            <person name="Lee C."/>
            <person name="Kim M.-K."/>
            <person name="Kim S.B."/>
        </authorList>
    </citation>
    <scope>NUCLEOTIDE SEQUENCE [LARGE SCALE GENOMIC DNA]</scope>
    <source>
        <strain evidence="5 6">MMS17-SY213</strain>
    </source>
</reference>
<feature type="compositionally biased region" description="Low complexity" evidence="3">
    <location>
        <begin position="8"/>
        <end position="18"/>
    </location>
</feature>
<keyword evidence="6" id="KW-1185">Reference proteome</keyword>
<evidence type="ECO:0000256" key="3">
    <source>
        <dbReference type="SAM" id="MobiDB-lite"/>
    </source>
</evidence>
<dbReference type="OrthoDB" id="8220622at2"/>
<keyword evidence="1 2" id="KW-0238">DNA-binding</keyword>
<protein>
    <submittedName>
        <fullName evidence="5">TetR/AcrR family transcriptional regulator</fullName>
    </submittedName>
</protein>
<dbReference type="Gene3D" id="1.10.357.10">
    <property type="entry name" value="Tetracycline Repressor, domain 2"/>
    <property type="match status" value="1"/>
</dbReference>
<dbReference type="InterPro" id="IPR050109">
    <property type="entry name" value="HTH-type_TetR-like_transc_reg"/>
</dbReference>
<gene>
    <name evidence="5" type="ORF">EXE59_08035</name>
</gene>
<dbReference type="PROSITE" id="PS50977">
    <property type="entry name" value="HTH_TETR_2"/>
    <property type="match status" value="1"/>
</dbReference>
<name>A0A4Z1C9E6_9ACTN</name>
<dbReference type="InterPro" id="IPR009057">
    <property type="entry name" value="Homeodomain-like_sf"/>
</dbReference>
<dbReference type="GO" id="GO:0003700">
    <property type="term" value="F:DNA-binding transcription factor activity"/>
    <property type="evidence" value="ECO:0007669"/>
    <property type="project" value="TreeGrafter"/>
</dbReference>
<dbReference type="AlphaFoldDB" id="A0A4Z1C9E6"/>
<feature type="domain" description="HTH tetR-type" evidence="4">
    <location>
        <begin position="38"/>
        <end position="98"/>
    </location>
</feature>
<dbReference type="Proteomes" id="UP000297496">
    <property type="component" value="Unassembled WGS sequence"/>
</dbReference>
<dbReference type="SUPFAM" id="SSF48498">
    <property type="entry name" value="Tetracyclin repressor-like, C-terminal domain"/>
    <property type="match status" value="1"/>
</dbReference>
<evidence type="ECO:0000313" key="6">
    <source>
        <dbReference type="Proteomes" id="UP000297496"/>
    </source>
</evidence>
<dbReference type="PANTHER" id="PTHR30055">
    <property type="entry name" value="HTH-TYPE TRANSCRIPTIONAL REGULATOR RUTR"/>
    <property type="match status" value="1"/>
</dbReference>
<organism evidence="5 6">
    <name type="scientific">Nocardioides eburneiflavus</name>
    <dbReference type="NCBI Taxonomy" id="2518372"/>
    <lineage>
        <taxon>Bacteria</taxon>
        <taxon>Bacillati</taxon>
        <taxon>Actinomycetota</taxon>
        <taxon>Actinomycetes</taxon>
        <taxon>Propionibacteriales</taxon>
        <taxon>Nocardioidaceae</taxon>
        <taxon>Nocardioides</taxon>
    </lineage>
</organism>
<proteinExistence type="predicted"/>
<feature type="region of interest" description="Disordered" evidence="3">
    <location>
        <begin position="1"/>
        <end position="40"/>
    </location>
</feature>
<dbReference type="InterPro" id="IPR036271">
    <property type="entry name" value="Tet_transcr_reg_TetR-rel_C_sf"/>
</dbReference>
<feature type="DNA-binding region" description="H-T-H motif" evidence="2">
    <location>
        <begin position="61"/>
        <end position="80"/>
    </location>
</feature>
<dbReference type="PANTHER" id="PTHR30055:SF226">
    <property type="entry name" value="HTH-TYPE TRANSCRIPTIONAL REGULATOR PKSA"/>
    <property type="match status" value="1"/>
</dbReference>
<accession>A0A4Z1C9E6</accession>
<dbReference type="Pfam" id="PF00440">
    <property type="entry name" value="TetR_N"/>
    <property type="match status" value="1"/>
</dbReference>
<evidence type="ECO:0000313" key="5">
    <source>
        <dbReference type="EMBL" id="TGN63906.1"/>
    </source>
</evidence>
<evidence type="ECO:0000256" key="1">
    <source>
        <dbReference type="ARBA" id="ARBA00023125"/>
    </source>
</evidence>
<sequence>MPRVPSTARAVADPAADPAADRAADPAAPSASRSSKHEDRRLQLAESALVTLGTLGYARTSLREIAQRSPFSHGVVHYYFSSKEELITSCVRHYKRTCVTRYDEIVASSATAPELQSRFAARLAGTIRDEGPMHQLWYDLRNQSMFEPALREVVTEIDGQLEQMVWRVVSRYAELAGRPPSLDPSTAYGMLDGLFAQSLLAWATGPEAEREDVLSVLTARVDSLMPSLLA</sequence>
<dbReference type="GO" id="GO:0000976">
    <property type="term" value="F:transcription cis-regulatory region binding"/>
    <property type="evidence" value="ECO:0007669"/>
    <property type="project" value="TreeGrafter"/>
</dbReference>
<evidence type="ECO:0000259" key="4">
    <source>
        <dbReference type="PROSITE" id="PS50977"/>
    </source>
</evidence>
<dbReference type="SUPFAM" id="SSF46689">
    <property type="entry name" value="Homeodomain-like"/>
    <property type="match status" value="1"/>
</dbReference>
<dbReference type="InterPro" id="IPR001647">
    <property type="entry name" value="HTH_TetR"/>
</dbReference>
<evidence type="ECO:0000256" key="2">
    <source>
        <dbReference type="PROSITE-ProRule" id="PRU00335"/>
    </source>
</evidence>
<dbReference type="EMBL" id="SRRO01000001">
    <property type="protein sequence ID" value="TGN63906.1"/>
    <property type="molecule type" value="Genomic_DNA"/>
</dbReference>
<comment type="caution">
    <text evidence="5">The sequence shown here is derived from an EMBL/GenBank/DDBJ whole genome shotgun (WGS) entry which is preliminary data.</text>
</comment>